<feature type="region of interest" description="Disordered" evidence="14">
    <location>
        <begin position="782"/>
        <end position="902"/>
    </location>
</feature>
<accession>A0A0A3IFR2</accession>
<dbReference type="RefSeq" id="WP_036158308.1">
    <property type="nucleotide sequence ID" value="NZ_AVCX01000001.1"/>
</dbReference>
<dbReference type="GO" id="GO:0008955">
    <property type="term" value="F:peptidoglycan glycosyltransferase activity"/>
    <property type="evidence" value="ECO:0007669"/>
    <property type="project" value="UniProtKB-EC"/>
</dbReference>
<dbReference type="SUPFAM" id="SSF53955">
    <property type="entry name" value="Lysozyme-like"/>
    <property type="match status" value="1"/>
</dbReference>
<keyword evidence="11" id="KW-0961">Cell wall biogenesis/degradation</keyword>
<evidence type="ECO:0000256" key="4">
    <source>
        <dbReference type="ARBA" id="ARBA00022670"/>
    </source>
</evidence>
<dbReference type="InterPro" id="IPR050396">
    <property type="entry name" value="Glycosyltr_51/Transpeptidase"/>
</dbReference>
<evidence type="ECO:0000256" key="10">
    <source>
        <dbReference type="ARBA" id="ARBA00023268"/>
    </source>
</evidence>
<comment type="caution">
    <text evidence="17">The sequence shown here is derived from an EMBL/GenBank/DDBJ whole genome shotgun (WGS) entry which is preliminary data.</text>
</comment>
<dbReference type="EMBL" id="JPVP01000060">
    <property type="protein sequence ID" value="KGR81663.1"/>
    <property type="molecule type" value="Genomic_DNA"/>
</dbReference>
<comment type="similarity">
    <text evidence="1">In the C-terminal section; belongs to the transpeptidase family.</text>
</comment>
<feature type="compositionally biased region" description="Gly residues" evidence="14">
    <location>
        <begin position="844"/>
        <end position="853"/>
    </location>
</feature>
<dbReference type="InterPro" id="IPR036116">
    <property type="entry name" value="FN3_sf"/>
</dbReference>
<keyword evidence="15" id="KW-0812">Transmembrane</keyword>
<evidence type="ECO:0000256" key="3">
    <source>
        <dbReference type="ARBA" id="ARBA00022645"/>
    </source>
</evidence>
<evidence type="ECO:0000313" key="17">
    <source>
        <dbReference type="EMBL" id="KGR81663.1"/>
    </source>
</evidence>
<evidence type="ECO:0000256" key="12">
    <source>
        <dbReference type="ARBA" id="ARBA00034000"/>
    </source>
</evidence>
<dbReference type="InterPro" id="IPR001264">
    <property type="entry name" value="Glyco_trans_51"/>
</dbReference>
<keyword evidence="4" id="KW-0645">Protease</keyword>
<dbReference type="InterPro" id="IPR012338">
    <property type="entry name" value="Beta-lactam/transpept-like"/>
</dbReference>
<evidence type="ECO:0000259" key="16">
    <source>
        <dbReference type="PROSITE" id="PS50853"/>
    </source>
</evidence>
<dbReference type="InterPro" id="IPR013783">
    <property type="entry name" value="Ig-like_fold"/>
</dbReference>
<feature type="transmembrane region" description="Helical" evidence="15">
    <location>
        <begin position="33"/>
        <end position="56"/>
    </location>
</feature>
<evidence type="ECO:0000256" key="11">
    <source>
        <dbReference type="ARBA" id="ARBA00023316"/>
    </source>
</evidence>
<evidence type="ECO:0000256" key="15">
    <source>
        <dbReference type="SAM" id="Phobius"/>
    </source>
</evidence>
<keyword evidence="5" id="KW-0328">Glycosyltransferase</keyword>
<evidence type="ECO:0000256" key="1">
    <source>
        <dbReference type="ARBA" id="ARBA00007090"/>
    </source>
</evidence>
<evidence type="ECO:0000256" key="6">
    <source>
        <dbReference type="ARBA" id="ARBA00022679"/>
    </source>
</evidence>
<keyword evidence="15" id="KW-0472">Membrane</keyword>
<evidence type="ECO:0000256" key="2">
    <source>
        <dbReference type="ARBA" id="ARBA00007739"/>
    </source>
</evidence>
<keyword evidence="10" id="KW-0511">Multifunctional enzyme</keyword>
<dbReference type="Pfam" id="PF00912">
    <property type="entry name" value="Transgly"/>
    <property type="match status" value="1"/>
</dbReference>
<evidence type="ECO:0000256" key="14">
    <source>
        <dbReference type="SAM" id="MobiDB-lite"/>
    </source>
</evidence>
<name>A0A0A3IFR2_9BACI</name>
<keyword evidence="6" id="KW-0808">Transferase</keyword>
<feature type="compositionally biased region" description="Acidic residues" evidence="14">
    <location>
        <begin position="799"/>
        <end position="818"/>
    </location>
</feature>
<dbReference type="GO" id="GO:0008658">
    <property type="term" value="F:penicillin binding"/>
    <property type="evidence" value="ECO:0007669"/>
    <property type="project" value="InterPro"/>
</dbReference>
<dbReference type="GO" id="GO:0006508">
    <property type="term" value="P:proteolysis"/>
    <property type="evidence" value="ECO:0007669"/>
    <property type="project" value="UniProtKB-KW"/>
</dbReference>
<keyword evidence="9" id="KW-0573">Peptidoglycan synthesis</keyword>
<proteinExistence type="inferred from homology"/>
<evidence type="ECO:0000256" key="5">
    <source>
        <dbReference type="ARBA" id="ARBA00022676"/>
    </source>
</evidence>
<dbReference type="InterPro" id="IPR036950">
    <property type="entry name" value="PBP_transglycosylase"/>
</dbReference>
<feature type="domain" description="Fibronectin type-III" evidence="16">
    <location>
        <begin position="704"/>
        <end position="801"/>
    </location>
</feature>
<dbReference type="GO" id="GO:0030288">
    <property type="term" value="C:outer membrane-bounded periplasmic space"/>
    <property type="evidence" value="ECO:0007669"/>
    <property type="project" value="TreeGrafter"/>
</dbReference>
<dbReference type="PROSITE" id="PS50853">
    <property type="entry name" value="FN3"/>
    <property type="match status" value="1"/>
</dbReference>
<comment type="catalytic activity">
    <reaction evidence="12">
        <text>Preferential cleavage: (Ac)2-L-Lys-D-Ala-|-D-Ala. Also transpeptidation of peptidyl-alanyl moieties that are N-acyl substituents of D-alanine.</text>
        <dbReference type="EC" id="3.4.16.4"/>
    </reaction>
</comment>
<dbReference type="InterPro" id="IPR003961">
    <property type="entry name" value="FN3_dom"/>
</dbReference>
<dbReference type="AlphaFoldDB" id="A0A0A3IFR2"/>
<dbReference type="Pfam" id="PF00905">
    <property type="entry name" value="Transpeptidase"/>
    <property type="match status" value="1"/>
</dbReference>
<evidence type="ECO:0000256" key="7">
    <source>
        <dbReference type="ARBA" id="ARBA00022801"/>
    </source>
</evidence>
<sequence length="902" mass="98668">MTERRRTREDIKKAREMEKKKNRSPFKTWLKRIVLAIVAVGIALFVGGAGLFAYYVSKAPDLDEEALKDPISSEIYDVNGDLFATIGAGENRKYIDYEDIPPQMVDAITATEDARFFDHFGIDIWRLGGAVVANLRDGFGAQGASTITQQVVKNSFFTNEKKLERKAQEAWLAIQLERKYSKEEIFEMYFNKVLMSGTVYGFGTAAEYFYGKELKELSLEEMAVLAGMPQSPNNYNPFKNPDRAKQRRDIVLSLMVQHGKISEADAAAAKKTDVAAGLLPEEERKSTAASKYPAFLDVVLNELGEKEKESVLAEGIKVYTTLDPKAQETVESVMNDDSNFPTETIESGISVIDTQTGAIAAVGGGRNYKGRIYNYADDLKVRAPGSTMKPIVDYGPAIEYLKWSTGETIVDEPMTYPNSKQKINNFDRQYMGTMTVRKALYASRNVPAVKTLMAVSKEQSQEFVSKLGIDVKNLEYSDAIGGGNINISPIQMAASYAAFGNEGIYTEPYSISKIEYRDGSTESLKPKSAPAMSDSTAYMVTDMLRDVVSSKPDASGTAANVPGVDIAGKTGTTNYSSDDFTKYNLPSSAVPDSWFVGYSPNYSIAIWSGYEKRTDPITSWEERRLPQKLFKSIMTDLSDNVPNTKFKQPDSVTSATIVVGSNPLKLAGSNTPSNLKSTELFVKGTEPKEVSTEVEEEEKVEIEAPSDVYAKYNDAGQQIELTWSHDDSSDEDDEEPVNYTYEVSMKVDDGESVVIQTTGSKQVIIPNVQQGSTYTFSVVATDGEKRSAPGTVSLYIEGAETDTEEPEEPDVDEPDVEDPTQKPGNNNGNQNNGNNNNGNQNGNGNQGNNGNGNGNQNNTGNPNNNNGNNPNNGQDGQTGTNPNTPPTNPTPPSTDDGDDGTE</sequence>
<comment type="similarity">
    <text evidence="2">In the N-terminal section; belongs to the glycosyltransferase 51 family.</text>
</comment>
<evidence type="ECO:0000256" key="13">
    <source>
        <dbReference type="ARBA" id="ARBA00049902"/>
    </source>
</evidence>
<dbReference type="Gene3D" id="3.40.710.10">
    <property type="entry name" value="DD-peptidase/beta-lactamase superfamily"/>
    <property type="match status" value="1"/>
</dbReference>
<dbReference type="GO" id="GO:0071555">
    <property type="term" value="P:cell wall organization"/>
    <property type="evidence" value="ECO:0007669"/>
    <property type="project" value="UniProtKB-KW"/>
</dbReference>
<evidence type="ECO:0000313" key="18">
    <source>
        <dbReference type="Proteomes" id="UP000030437"/>
    </source>
</evidence>
<dbReference type="PANTHER" id="PTHR32282:SF29">
    <property type="entry name" value="PENICILLIN-BINDING PROTEIN 1A"/>
    <property type="match status" value="1"/>
</dbReference>
<dbReference type="Proteomes" id="UP000030437">
    <property type="component" value="Unassembled WGS sequence"/>
</dbReference>
<keyword evidence="8" id="KW-0133">Cell shape</keyword>
<keyword evidence="3" id="KW-0121">Carboxypeptidase</keyword>
<dbReference type="GO" id="GO:0009002">
    <property type="term" value="F:serine-type D-Ala-D-Ala carboxypeptidase activity"/>
    <property type="evidence" value="ECO:0007669"/>
    <property type="project" value="UniProtKB-EC"/>
</dbReference>
<dbReference type="GO" id="GO:0009252">
    <property type="term" value="P:peptidoglycan biosynthetic process"/>
    <property type="evidence" value="ECO:0007669"/>
    <property type="project" value="UniProtKB-KW"/>
</dbReference>
<dbReference type="SUPFAM" id="SSF49265">
    <property type="entry name" value="Fibronectin type III"/>
    <property type="match status" value="1"/>
</dbReference>
<feature type="compositionally biased region" description="Pro residues" evidence="14">
    <location>
        <begin position="883"/>
        <end position="892"/>
    </location>
</feature>
<protein>
    <recommendedName>
        <fullName evidence="16">Fibronectin type-III domain-containing protein</fullName>
    </recommendedName>
</protein>
<reference evidence="17 18" key="1">
    <citation type="submission" date="2014-02" db="EMBL/GenBank/DDBJ databases">
        <title>Draft genome sequence of Lysinibacillus odysseyi NBRC 100172.</title>
        <authorList>
            <person name="Zhang F."/>
            <person name="Wang G."/>
            <person name="Zhang L."/>
        </authorList>
    </citation>
    <scope>NUCLEOTIDE SEQUENCE [LARGE SCALE GENOMIC DNA]</scope>
    <source>
        <strain evidence="17 18">NBRC 100172</strain>
    </source>
</reference>
<dbReference type="SUPFAM" id="SSF56601">
    <property type="entry name" value="beta-lactamase/transpeptidase-like"/>
    <property type="match status" value="1"/>
</dbReference>
<dbReference type="InterPro" id="IPR001460">
    <property type="entry name" value="PCN-bd_Tpept"/>
</dbReference>
<evidence type="ECO:0000256" key="9">
    <source>
        <dbReference type="ARBA" id="ARBA00022984"/>
    </source>
</evidence>
<gene>
    <name evidence="17" type="ORF">CD32_20160</name>
</gene>
<dbReference type="Gene3D" id="1.10.3810.10">
    <property type="entry name" value="Biosynthetic peptidoglycan transglycosylase-like"/>
    <property type="match status" value="1"/>
</dbReference>
<dbReference type="PANTHER" id="PTHR32282">
    <property type="entry name" value="BINDING PROTEIN TRANSPEPTIDASE, PUTATIVE-RELATED"/>
    <property type="match status" value="1"/>
</dbReference>
<keyword evidence="7" id="KW-0378">Hydrolase</keyword>
<dbReference type="eggNOG" id="COG0744">
    <property type="taxonomic scope" value="Bacteria"/>
</dbReference>
<dbReference type="InterPro" id="IPR023346">
    <property type="entry name" value="Lysozyme-like_dom_sf"/>
</dbReference>
<dbReference type="STRING" id="1220589.CD32_20160"/>
<evidence type="ECO:0000256" key="8">
    <source>
        <dbReference type="ARBA" id="ARBA00022960"/>
    </source>
</evidence>
<feature type="compositionally biased region" description="Low complexity" evidence="14">
    <location>
        <begin position="823"/>
        <end position="843"/>
    </location>
</feature>
<dbReference type="FunFam" id="1.10.3810.10:FF:000001">
    <property type="entry name" value="Penicillin-binding protein 1A"/>
    <property type="match status" value="1"/>
</dbReference>
<dbReference type="GO" id="GO:0008360">
    <property type="term" value="P:regulation of cell shape"/>
    <property type="evidence" value="ECO:0007669"/>
    <property type="project" value="UniProtKB-KW"/>
</dbReference>
<comment type="catalytic activity">
    <reaction evidence="13">
        <text>[GlcNAc-(1-&gt;4)-Mur2Ac(oyl-L-Ala-gamma-D-Glu-L-Lys-D-Ala-D-Ala)](n)-di-trans,octa-cis-undecaprenyl diphosphate + beta-D-GlcNAc-(1-&gt;4)-Mur2Ac(oyl-L-Ala-gamma-D-Glu-L-Lys-D-Ala-D-Ala)-di-trans,octa-cis-undecaprenyl diphosphate = [GlcNAc-(1-&gt;4)-Mur2Ac(oyl-L-Ala-gamma-D-Glu-L-Lys-D-Ala-D-Ala)](n+1)-di-trans,octa-cis-undecaprenyl diphosphate + di-trans,octa-cis-undecaprenyl diphosphate + H(+)</text>
        <dbReference type="Rhea" id="RHEA:23708"/>
        <dbReference type="Rhea" id="RHEA-COMP:9602"/>
        <dbReference type="Rhea" id="RHEA-COMP:9603"/>
        <dbReference type="ChEBI" id="CHEBI:15378"/>
        <dbReference type="ChEBI" id="CHEBI:58405"/>
        <dbReference type="ChEBI" id="CHEBI:60033"/>
        <dbReference type="ChEBI" id="CHEBI:78435"/>
        <dbReference type="EC" id="2.4.99.28"/>
    </reaction>
</comment>
<keyword evidence="15" id="KW-1133">Transmembrane helix</keyword>
<feature type="compositionally biased region" description="Low complexity" evidence="14">
    <location>
        <begin position="854"/>
        <end position="882"/>
    </location>
</feature>
<organism evidence="17 18">
    <name type="scientific">Lysinibacillus odysseyi 34hs-1 = NBRC 100172</name>
    <dbReference type="NCBI Taxonomy" id="1220589"/>
    <lineage>
        <taxon>Bacteria</taxon>
        <taxon>Bacillati</taxon>
        <taxon>Bacillota</taxon>
        <taxon>Bacilli</taxon>
        <taxon>Bacillales</taxon>
        <taxon>Bacillaceae</taxon>
        <taxon>Lysinibacillus</taxon>
    </lineage>
</organism>
<dbReference type="CDD" id="cd00063">
    <property type="entry name" value="FN3"/>
    <property type="match status" value="1"/>
</dbReference>
<dbReference type="Gene3D" id="2.60.40.10">
    <property type="entry name" value="Immunoglobulins"/>
    <property type="match status" value="1"/>
</dbReference>
<dbReference type="NCBIfam" id="TIGR02074">
    <property type="entry name" value="PBP_1a_fam"/>
    <property type="match status" value="1"/>
</dbReference>
<keyword evidence="18" id="KW-1185">Reference proteome</keyword>